<sequence length="228" mass="23155">MRYPHTTTPRRWGALTAAAALGAALLPAPARAAPAPCPARVAVPNVAIGAARKIVRATLAQTCGAVDAFWFVYGPGGYVGALDFVPARAGRTRTLVLTDAARPGGYRLLRNGAYAPAGAVAQANDAFAVRLAGRAALVAARGARGRVTVRGTVAGYSPRARGFAGRAGVRVVVEYRVAGAWRAAPATRTGAGGAIPAHAWTLPAGTAVRARTTATATHWGTTAATVAR</sequence>
<gene>
    <name evidence="2" type="ORF">GCM10010123_44150</name>
</gene>
<reference evidence="2" key="2">
    <citation type="submission" date="2020-09" db="EMBL/GenBank/DDBJ databases">
        <authorList>
            <person name="Sun Q."/>
            <person name="Ohkuma M."/>
        </authorList>
    </citation>
    <scope>NUCLEOTIDE SEQUENCE</scope>
    <source>
        <strain evidence="2">JCM 3090</strain>
    </source>
</reference>
<evidence type="ECO:0000256" key="1">
    <source>
        <dbReference type="SAM" id="SignalP"/>
    </source>
</evidence>
<protein>
    <submittedName>
        <fullName evidence="2">Uncharacterized protein</fullName>
    </submittedName>
</protein>
<evidence type="ECO:0000313" key="3">
    <source>
        <dbReference type="Proteomes" id="UP000649739"/>
    </source>
</evidence>
<accession>A0A8J3BHV3</accession>
<name>A0A8J3BHV3_9ACTN</name>
<dbReference type="EMBL" id="BMQB01000013">
    <property type="protein sequence ID" value="GGK09439.1"/>
    <property type="molecule type" value="Genomic_DNA"/>
</dbReference>
<evidence type="ECO:0000313" key="2">
    <source>
        <dbReference type="EMBL" id="GGK09439.1"/>
    </source>
</evidence>
<feature type="chain" id="PRO_5035218903" evidence="1">
    <location>
        <begin position="33"/>
        <end position="228"/>
    </location>
</feature>
<organism evidence="2 3">
    <name type="scientific">Pilimelia anulata</name>
    <dbReference type="NCBI Taxonomy" id="53371"/>
    <lineage>
        <taxon>Bacteria</taxon>
        <taxon>Bacillati</taxon>
        <taxon>Actinomycetota</taxon>
        <taxon>Actinomycetes</taxon>
        <taxon>Micromonosporales</taxon>
        <taxon>Micromonosporaceae</taxon>
        <taxon>Pilimelia</taxon>
    </lineage>
</organism>
<dbReference type="Proteomes" id="UP000649739">
    <property type="component" value="Unassembled WGS sequence"/>
</dbReference>
<keyword evidence="1" id="KW-0732">Signal</keyword>
<dbReference type="AlphaFoldDB" id="A0A8J3BHV3"/>
<keyword evidence="3" id="KW-1185">Reference proteome</keyword>
<feature type="signal peptide" evidence="1">
    <location>
        <begin position="1"/>
        <end position="32"/>
    </location>
</feature>
<comment type="caution">
    <text evidence="2">The sequence shown here is derived from an EMBL/GenBank/DDBJ whole genome shotgun (WGS) entry which is preliminary data.</text>
</comment>
<reference evidence="2" key="1">
    <citation type="journal article" date="2014" name="Int. J. Syst. Evol. Microbiol.">
        <title>Complete genome sequence of Corynebacterium casei LMG S-19264T (=DSM 44701T), isolated from a smear-ripened cheese.</title>
        <authorList>
            <consortium name="US DOE Joint Genome Institute (JGI-PGF)"/>
            <person name="Walter F."/>
            <person name="Albersmeier A."/>
            <person name="Kalinowski J."/>
            <person name="Ruckert C."/>
        </authorList>
    </citation>
    <scope>NUCLEOTIDE SEQUENCE</scope>
    <source>
        <strain evidence="2">JCM 3090</strain>
    </source>
</reference>
<dbReference type="RefSeq" id="WP_189172125.1">
    <property type="nucleotide sequence ID" value="NZ_BMQB01000013.1"/>
</dbReference>
<proteinExistence type="predicted"/>